<evidence type="ECO:0000313" key="2">
    <source>
        <dbReference type="Proteomes" id="UP000028123"/>
    </source>
</evidence>
<accession>A0A081NT99</accession>
<gene>
    <name evidence="1" type="ORF">ET33_34455</name>
</gene>
<dbReference type="eggNOG" id="ENOG5032E0A">
    <property type="taxonomic scope" value="Bacteria"/>
</dbReference>
<keyword evidence="2" id="KW-1185">Reference proteome</keyword>
<proteinExistence type="predicted"/>
<reference evidence="1 2" key="1">
    <citation type="submission" date="2014-06" db="EMBL/GenBank/DDBJ databases">
        <title>Draft genome sequence of Paenibacillus sp. MSt1.</title>
        <authorList>
            <person name="Aw Y.K."/>
            <person name="Ong K.S."/>
            <person name="Gan H.M."/>
            <person name="Lee S.M."/>
        </authorList>
    </citation>
    <scope>NUCLEOTIDE SEQUENCE [LARGE SCALE GENOMIC DNA]</scope>
    <source>
        <strain evidence="1 2">MSt1</strain>
    </source>
</reference>
<organism evidence="1 2">
    <name type="scientific">Paenibacillus tyrfis</name>
    <dbReference type="NCBI Taxonomy" id="1501230"/>
    <lineage>
        <taxon>Bacteria</taxon>
        <taxon>Bacillati</taxon>
        <taxon>Bacillota</taxon>
        <taxon>Bacilli</taxon>
        <taxon>Bacillales</taxon>
        <taxon>Paenibacillaceae</taxon>
        <taxon>Paenibacillus</taxon>
    </lineage>
</organism>
<dbReference type="AlphaFoldDB" id="A0A081NT99"/>
<dbReference type="OrthoDB" id="2613670at2"/>
<sequence>MKRRSCKAIIEWDKDPSLFPVNEWLRDIVVNFGKIENNRFYGDTWTVLVKVNKLIDDAWNTEADVAFIVDEAPWHLLEAGFSFNLWAGRDIATVRIL</sequence>
<dbReference type="Proteomes" id="UP000028123">
    <property type="component" value="Unassembled WGS sequence"/>
</dbReference>
<dbReference type="EMBL" id="JNVM01000067">
    <property type="protein sequence ID" value="KEQ21672.1"/>
    <property type="molecule type" value="Genomic_DNA"/>
</dbReference>
<name>A0A081NT99_9BACL</name>
<comment type="caution">
    <text evidence="1">The sequence shown here is derived from an EMBL/GenBank/DDBJ whole genome shotgun (WGS) entry which is preliminary data.</text>
</comment>
<evidence type="ECO:0000313" key="1">
    <source>
        <dbReference type="EMBL" id="KEQ21672.1"/>
    </source>
</evidence>
<protein>
    <submittedName>
        <fullName evidence="1">Uncharacterized protein</fullName>
    </submittedName>
</protein>
<dbReference type="RefSeq" id="WP_036693837.1">
    <property type="nucleotide sequence ID" value="NZ_FYEP01000008.1"/>
</dbReference>